<evidence type="ECO:0000313" key="6">
    <source>
        <dbReference type="Proteomes" id="UP000254938"/>
    </source>
</evidence>
<evidence type="ECO:0000256" key="1">
    <source>
        <dbReference type="ARBA" id="ARBA00023002"/>
    </source>
</evidence>
<dbReference type="Gene3D" id="1.10.1040.10">
    <property type="entry name" value="N-(1-d-carboxylethyl)-l-norvaline Dehydrogenase, domain 2"/>
    <property type="match status" value="1"/>
</dbReference>
<dbReference type="Proteomes" id="UP000254938">
    <property type="component" value="Unassembled WGS sequence"/>
</dbReference>
<dbReference type="Pfam" id="PF01232">
    <property type="entry name" value="Mannitol_dh"/>
    <property type="match status" value="1"/>
</dbReference>
<evidence type="ECO:0000256" key="2">
    <source>
        <dbReference type="SAM" id="MobiDB-lite"/>
    </source>
</evidence>
<dbReference type="InterPro" id="IPR013328">
    <property type="entry name" value="6PGD_dom2"/>
</dbReference>
<dbReference type="SUPFAM" id="SSF48179">
    <property type="entry name" value="6-phosphogluconate dehydrogenase C-terminal domain-like"/>
    <property type="match status" value="1"/>
</dbReference>
<dbReference type="InterPro" id="IPR050988">
    <property type="entry name" value="Mannitol_DH/Oxidoreductase"/>
</dbReference>
<dbReference type="InterPro" id="IPR000669">
    <property type="entry name" value="Mannitol_DH"/>
</dbReference>
<proteinExistence type="predicted"/>
<dbReference type="Gene3D" id="3.40.50.720">
    <property type="entry name" value="NAD(P)-binding Rossmann-like Domain"/>
    <property type="match status" value="1"/>
</dbReference>
<dbReference type="GO" id="GO:0008866">
    <property type="term" value="F:fructuronate reductase activity"/>
    <property type="evidence" value="ECO:0007669"/>
    <property type="project" value="TreeGrafter"/>
</dbReference>
<keyword evidence="1 5" id="KW-0560">Oxidoreductase</keyword>
<reference evidence="5 6" key="1">
    <citation type="submission" date="2018-06" db="EMBL/GenBank/DDBJ databases">
        <authorList>
            <consortium name="Pathogen Informatics"/>
            <person name="Doyle S."/>
        </authorList>
    </citation>
    <scope>NUCLEOTIDE SEQUENCE [LARGE SCALE GENOMIC DNA]</scope>
    <source>
        <strain evidence="5 6">NCTC9140</strain>
    </source>
</reference>
<gene>
    <name evidence="5" type="primary">por_3</name>
    <name evidence="5" type="ORF">NCTC9140_05641</name>
</gene>
<feature type="domain" description="Mannitol dehydrogenase C-terminal" evidence="4">
    <location>
        <begin position="128"/>
        <end position="315"/>
    </location>
</feature>
<evidence type="ECO:0000313" key="5">
    <source>
        <dbReference type="EMBL" id="STS83858.1"/>
    </source>
</evidence>
<accession>A0A377TZ71</accession>
<feature type="domain" description="Mannitol dehydrogenase N-terminal" evidence="3">
    <location>
        <begin position="18"/>
        <end position="118"/>
    </location>
</feature>
<dbReference type="InterPro" id="IPR036291">
    <property type="entry name" value="NAD(P)-bd_dom_sf"/>
</dbReference>
<sequence>MQNHLRHPRADPGKAHGRQRGPLTLLNCDNVRHNGERFHDGMVEFLQLTGKQAVIDWMAANTTCPNTMVDRITPRPAADLPARIKAQTGIDDKAPVMGETFIQWVVENNFRDVRPNLEAVGVEMVESVIPYEEAKIRILNASHSCIAWAGTLIGQQYIHESTLTDVIYAIADRYVTEDVIPCLGDNGIDLPTYRDVVLKRFTNPYIQDTNQRVAADGFSKIPAMIAPTLQECYQRGVRPEATAMLPALFFVFMEQWHKGTLPYQYQDGILDAQAVHEMFEAQDPVAVYARDKALFGDLANNADFLALMREKVAAVYTLIN</sequence>
<name>A0A377TZ71_KLEPN</name>
<dbReference type="Pfam" id="PF08125">
    <property type="entry name" value="Mannitol_dh_C"/>
    <property type="match status" value="1"/>
</dbReference>
<dbReference type="PRINTS" id="PR00084">
    <property type="entry name" value="MTLDHDRGNASE"/>
</dbReference>
<dbReference type="EMBL" id="UGKQ01000007">
    <property type="protein sequence ID" value="STS83858.1"/>
    <property type="molecule type" value="Genomic_DNA"/>
</dbReference>
<dbReference type="AlphaFoldDB" id="A0A377TZ71"/>
<evidence type="ECO:0000259" key="4">
    <source>
        <dbReference type="Pfam" id="PF08125"/>
    </source>
</evidence>
<dbReference type="SUPFAM" id="SSF51735">
    <property type="entry name" value="NAD(P)-binding Rossmann-fold domains"/>
    <property type="match status" value="1"/>
</dbReference>
<dbReference type="EC" id="1.1.1.-" evidence="5"/>
<dbReference type="PANTHER" id="PTHR43362">
    <property type="entry name" value="MANNITOL DEHYDROGENASE DSF1-RELATED"/>
    <property type="match status" value="1"/>
</dbReference>
<feature type="region of interest" description="Disordered" evidence="2">
    <location>
        <begin position="1"/>
        <end position="22"/>
    </location>
</feature>
<dbReference type="InterPro" id="IPR013118">
    <property type="entry name" value="Mannitol_DH_C"/>
</dbReference>
<organism evidence="5 6">
    <name type="scientific">Klebsiella pneumoniae</name>
    <dbReference type="NCBI Taxonomy" id="573"/>
    <lineage>
        <taxon>Bacteria</taxon>
        <taxon>Pseudomonadati</taxon>
        <taxon>Pseudomonadota</taxon>
        <taxon>Gammaproteobacteria</taxon>
        <taxon>Enterobacterales</taxon>
        <taxon>Enterobacteriaceae</taxon>
        <taxon>Klebsiella/Raoultella group</taxon>
        <taxon>Klebsiella</taxon>
        <taxon>Klebsiella pneumoniae complex</taxon>
    </lineage>
</organism>
<dbReference type="GO" id="GO:0042840">
    <property type="term" value="P:D-glucuronate catabolic process"/>
    <property type="evidence" value="ECO:0007669"/>
    <property type="project" value="TreeGrafter"/>
</dbReference>
<dbReference type="InterPro" id="IPR013131">
    <property type="entry name" value="Mannitol_DH_N"/>
</dbReference>
<dbReference type="InterPro" id="IPR008927">
    <property type="entry name" value="6-PGluconate_DH-like_C_sf"/>
</dbReference>
<dbReference type="PANTHER" id="PTHR43362:SF7">
    <property type="entry name" value="D-MANNONATE OXIDOREDUCTASE"/>
    <property type="match status" value="1"/>
</dbReference>
<evidence type="ECO:0000259" key="3">
    <source>
        <dbReference type="Pfam" id="PF01232"/>
    </source>
</evidence>
<protein>
    <submittedName>
        <fullName evidence="5">D-arabinitol dehydrogenase</fullName>
        <ecNumber evidence="5">1.1.1.-</ecNumber>
    </submittedName>
</protein>